<accession>A0A8I0PZ15</accession>
<dbReference type="PANTHER" id="PTHR35191:SF1">
    <property type="entry name" value="PROPHAGE SIDE TAIL FIBER PROTEIN HOMOLOG STFQ-RELATED"/>
    <property type="match status" value="1"/>
</dbReference>
<evidence type="ECO:0000256" key="1">
    <source>
        <dbReference type="ARBA" id="ARBA00004328"/>
    </source>
</evidence>
<dbReference type="InterPro" id="IPR005068">
    <property type="entry name" value="Phage_lambda_Stf-r2"/>
</dbReference>
<evidence type="ECO:0000259" key="3">
    <source>
        <dbReference type="Pfam" id="PF21882"/>
    </source>
</evidence>
<dbReference type="Pfam" id="PF03406">
    <property type="entry name" value="Phage_fiber_2"/>
    <property type="match status" value="2"/>
</dbReference>
<keyword evidence="2" id="KW-0945">Host-virus interaction</keyword>
<dbReference type="Proteomes" id="UP000650477">
    <property type="component" value="Unassembled WGS sequence"/>
</dbReference>
<protein>
    <recommendedName>
        <fullName evidence="3">Putative tail fiber protein gp53-like C-terminal domain-containing protein</fullName>
    </recommendedName>
</protein>
<comment type="caution">
    <text evidence="4">The sequence shown here is derived from an EMBL/GenBank/DDBJ whole genome shotgun (WGS) entry which is preliminary data.</text>
</comment>
<reference evidence="4" key="1">
    <citation type="submission" date="2017-12" db="EMBL/GenBank/DDBJ databases">
        <title>Genome sequencing and analysis.</title>
        <authorList>
            <person name="Huang Y.-T."/>
        </authorList>
    </citation>
    <scope>NUCLEOTIDE SEQUENCE</scope>
    <source>
        <strain evidence="4">VGH116</strain>
    </source>
</reference>
<organism evidence="4 5">
    <name type="scientific">Morganella morganii</name>
    <name type="common">Proteus morganii</name>
    <dbReference type="NCBI Taxonomy" id="582"/>
    <lineage>
        <taxon>Bacteria</taxon>
        <taxon>Pseudomonadati</taxon>
        <taxon>Pseudomonadota</taxon>
        <taxon>Gammaproteobacteria</taxon>
        <taxon>Enterobacterales</taxon>
        <taxon>Morganellaceae</taxon>
        <taxon>Morganella</taxon>
    </lineage>
</organism>
<comment type="subcellular location">
    <subcellularLocation>
        <location evidence="1">Virion</location>
    </subcellularLocation>
</comment>
<name>A0A8I0PZ15_MORMO</name>
<dbReference type="GO" id="GO:0019062">
    <property type="term" value="P:virion attachment to host cell"/>
    <property type="evidence" value="ECO:0007669"/>
    <property type="project" value="InterPro"/>
</dbReference>
<evidence type="ECO:0000256" key="2">
    <source>
        <dbReference type="ARBA" id="ARBA00022581"/>
    </source>
</evidence>
<evidence type="ECO:0000313" key="5">
    <source>
        <dbReference type="Proteomes" id="UP000650477"/>
    </source>
</evidence>
<sequence>MGNLTEREQWEEDIYQLETSDPVLGGPEGIANKASRQLANRTRWLKKKQEAAQQALAAHAQSRDHPDGTVRAKGLVQLCSATNSLSEGLAATPKAVKAAYDLASGKYTAQDAGTTQKGLVQLDSSTTSSAENKAATPKAVKAVMDVVRQKAAINSPAFTGAPTAPTPADSANGQQIATAAFVLSRVAKLVNASPAALDTLKELAGALGNDPNFSTTISNLIGQKLAKNQNGADIPDKGRFRAAINAVSQTDFDRQMRTKGNKNTANKAVNGWWKCGDTGLLIQWGMAPYSRLGTITVSLPVPFPTVGFMAMGTGYEAFNYENDEVTGSVKLLNASQLRVTLDNVVPTVWFAIGH</sequence>
<dbReference type="AlphaFoldDB" id="A0A8I0PZ15"/>
<evidence type="ECO:0000313" key="4">
    <source>
        <dbReference type="EMBL" id="MBE8611540.1"/>
    </source>
</evidence>
<dbReference type="InterPro" id="IPR051934">
    <property type="entry name" value="Phage_Tail_Fiber_Structural"/>
</dbReference>
<dbReference type="GO" id="GO:0046718">
    <property type="term" value="P:symbiont entry into host cell"/>
    <property type="evidence" value="ECO:0007669"/>
    <property type="project" value="InterPro"/>
</dbReference>
<dbReference type="Pfam" id="PF21882">
    <property type="entry name" value="Gp53-like_C"/>
    <property type="match status" value="1"/>
</dbReference>
<feature type="domain" description="Putative tail fiber protein gp53-like C-terminal" evidence="3">
    <location>
        <begin position="274"/>
        <end position="354"/>
    </location>
</feature>
<dbReference type="PANTHER" id="PTHR35191">
    <property type="entry name" value="PROPHAGE SIDE TAIL FIBER PROTEIN HOMOLOG STFQ-RELATED"/>
    <property type="match status" value="1"/>
</dbReference>
<proteinExistence type="predicted"/>
<dbReference type="InterPro" id="IPR054075">
    <property type="entry name" value="Gp53-like_C"/>
</dbReference>
<gene>
    <name evidence="4" type="ORF">CYG68_03805</name>
</gene>
<dbReference type="Gene3D" id="2.60.40.3940">
    <property type="match status" value="1"/>
</dbReference>
<dbReference type="EMBL" id="PKLF01000003">
    <property type="protein sequence ID" value="MBE8611540.1"/>
    <property type="molecule type" value="Genomic_DNA"/>
</dbReference>